<feature type="compositionally biased region" description="Pro residues" evidence="1">
    <location>
        <begin position="294"/>
        <end position="311"/>
    </location>
</feature>
<feature type="compositionally biased region" description="Pro residues" evidence="1">
    <location>
        <begin position="255"/>
        <end position="265"/>
    </location>
</feature>
<feature type="compositionally biased region" description="Low complexity" evidence="1">
    <location>
        <begin position="493"/>
        <end position="504"/>
    </location>
</feature>
<dbReference type="VEuPathDB" id="CryptoDB:Cvel_22845"/>
<feature type="compositionally biased region" description="Polar residues" evidence="1">
    <location>
        <begin position="1"/>
        <end position="92"/>
    </location>
</feature>
<evidence type="ECO:0000256" key="2">
    <source>
        <dbReference type="SAM" id="Phobius"/>
    </source>
</evidence>
<proteinExistence type="predicted"/>
<dbReference type="EMBL" id="CDMZ01001425">
    <property type="protein sequence ID" value="CEM32378.1"/>
    <property type="molecule type" value="Genomic_DNA"/>
</dbReference>
<accession>A0A0G4GPT3</accession>
<keyword evidence="2" id="KW-0812">Transmembrane</keyword>
<reference evidence="3" key="1">
    <citation type="submission" date="2014-11" db="EMBL/GenBank/DDBJ databases">
        <authorList>
            <person name="Otto D Thomas"/>
            <person name="Naeem Raeece"/>
        </authorList>
    </citation>
    <scope>NUCLEOTIDE SEQUENCE</scope>
</reference>
<feature type="transmembrane region" description="Helical" evidence="2">
    <location>
        <begin position="517"/>
        <end position="540"/>
    </location>
</feature>
<keyword evidence="2" id="KW-0472">Membrane</keyword>
<feature type="region of interest" description="Disordered" evidence="1">
    <location>
        <begin position="549"/>
        <end position="572"/>
    </location>
</feature>
<feature type="compositionally biased region" description="Pro residues" evidence="1">
    <location>
        <begin position="347"/>
        <end position="375"/>
    </location>
</feature>
<feature type="compositionally biased region" description="Low complexity" evidence="1">
    <location>
        <begin position="427"/>
        <end position="447"/>
    </location>
</feature>
<feature type="compositionally biased region" description="Basic and acidic residues" evidence="1">
    <location>
        <begin position="474"/>
        <end position="492"/>
    </location>
</feature>
<protein>
    <submittedName>
        <fullName evidence="3">Uncharacterized protein</fullName>
    </submittedName>
</protein>
<feature type="region of interest" description="Disordered" evidence="1">
    <location>
        <begin position="1"/>
        <end position="406"/>
    </location>
</feature>
<feature type="compositionally biased region" description="Low complexity" evidence="1">
    <location>
        <begin position="243"/>
        <end position="254"/>
    </location>
</feature>
<keyword evidence="2" id="KW-1133">Transmembrane helix</keyword>
<dbReference type="AlphaFoldDB" id="A0A0G4GPT3"/>
<gene>
    <name evidence="3" type="ORF">Cvel_22845</name>
</gene>
<name>A0A0G4GPT3_9ALVE</name>
<evidence type="ECO:0000313" key="3">
    <source>
        <dbReference type="EMBL" id="CEM32378.1"/>
    </source>
</evidence>
<evidence type="ECO:0000256" key="1">
    <source>
        <dbReference type="SAM" id="MobiDB-lite"/>
    </source>
</evidence>
<feature type="region of interest" description="Disordered" evidence="1">
    <location>
        <begin position="426"/>
        <end position="515"/>
    </location>
</feature>
<sequence length="572" mass="57638">MQVNFPSPHSPPQTQTAQTGGSPSSFTLLREQTQLSSSTYDPQTVGQYNTRDALSQQQTALPSTPGSVYSSPGSTVGAYNTRDALSQPQSTPGGLFDPTLGGAYDTRDALSQKQSVAPTDPQLGGAYDTRDALSRPQSGPGGSLNPYNTGDALSRQSTTPDQPFVPNAYDTKDALSNYSTHDGALVGTPGADPNTGRGSGNHALNPIVRPGTGTGGTALGSDLGSTPDDPRFSTPGGTSFGMSDAGTPGSSGPSPGLPGPAPPSPAQGGPDDPLAQKSGTGAADLGGSLVVKDPLPPPPPPGPGPAPPPPSAAGTETGGKTGEKDQGWVKGFNGEVLTRPHTAPPVLVTPPGPPGPATPGPATPATPPQTGPKPMTPAEQAQVLPGGVKPFNPGQQQGGVPSPPVVNYSPMGNGVYAAQTPGVLPAQRPIGYQGQYPPQPPQYGQRPAQGNGVGTASNATPYAGPKTHVYYGKKKSEVEAQKRAKEEAERKAAAAAAPKKNSAPSPEPQKSSGGSTTMWVCIILGGVLVVGLGTLGYFYYGAKGGGTFGRSSGGGKKKGKKGRGQDDSDDWD</sequence>
<organism evidence="3">
    <name type="scientific">Chromera velia CCMP2878</name>
    <dbReference type="NCBI Taxonomy" id="1169474"/>
    <lineage>
        <taxon>Eukaryota</taxon>
        <taxon>Sar</taxon>
        <taxon>Alveolata</taxon>
        <taxon>Colpodellida</taxon>
        <taxon>Chromeraceae</taxon>
        <taxon>Chromera</taxon>
    </lineage>
</organism>